<evidence type="ECO:0000256" key="4">
    <source>
        <dbReference type="ARBA" id="ARBA00022741"/>
    </source>
</evidence>
<dbReference type="Pfam" id="PF02190">
    <property type="entry name" value="LON_substr_bdg"/>
    <property type="match status" value="1"/>
</dbReference>
<dbReference type="Pfam" id="PF00004">
    <property type="entry name" value="AAA"/>
    <property type="match status" value="1"/>
</dbReference>
<dbReference type="InterPro" id="IPR014721">
    <property type="entry name" value="Ribsml_uS5_D2-typ_fold_subgr"/>
</dbReference>
<evidence type="ECO:0000256" key="13">
    <source>
        <dbReference type="PROSITE-ProRule" id="PRU01122"/>
    </source>
</evidence>
<evidence type="ECO:0000256" key="6">
    <source>
        <dbReference type="ARBA" id="ARBA00022825"/>
    </source>
</evidence>
<keyword evidence="5 9" id="KW-0378">Hydrolase</keyword>
<dbReference type="GO" id="GO:0043565">
    <property type="term" value="F:sequence-specific DNA binding"/>
    <property type="evidence" value="ECO:0007669"/>
    <property type="project" value="UniProtKB-UniRule"/>
</dbReference>
<dbReference type="Gene3D" id="2.30.130.40">
    <property type="entry name" value="LON domain-like"/>
    <property type="match status" value="1"/>
</dbReference>
<dbReference type="PROSITE" id="PS51786">
    <property type="entry name" value="LON_PROTEOLYTIC"/>
    <property type="match status" value="1"/>
</dbReference>
<dbReference type="Gene3D" id="3.40.50.300">
    <property type="entry name" value="P-loop containing nucleotide triphosphate hydrolases"/>
    <property type="match status" value="1"/>
</dbReference>
<keyword evidence="3 9" id="KW-0645">Protease</keyword>
<dbReference type="EMBL" id="SPQT01000017">
    <property type="protein sequence ID" value="TFV44704.1"/>
    <property type="molecule type" value="Genomic_DNA"/>
</dbReference>
<dbReference type="GO" id="GO:0034605">
    <property type="term" value="P:cellular response to heat"/>
    <property type="evidence" value="ECO:0007669"/>
    <property type="project" value="UniProtKB-UniRule"/>
</dbReference>
<comment type="caution">
    <text evidence="17">The sequence shown here is derived from an EMBL/GenBank/DDBJ whole genome shotgun (WGS) entry which is preliminary data.</text>
</comment>
<evidence type="ECO:0000313" key="17">
    <source>
        <dbReference type="EMBL" id="TFV44704.1"/>
    </source>
</evidence>
<dbReference type="PROSITE" id="PS01046">
    <property type="entry name" value="LON_SER"/>
    <property type="match status" value="1"/>
</dbReference>
<dbReference type="GO" id="GO:0004176">
    <property type="term" value="F:ATP-dependent peptidase activity"/>
    <property type="evidence" value="ECO:0007669"/>
    <property type="project" value="UniProtKB-UniRule"/>
</dbReference>
<feature type="binding site" evidence="9 12">
    <location>
        <begin position="370"/>
        <end position="377"/>
    </location>
    <ligand>
        <name>ATP</name>
        <dbReference type="ChEBI" id="CHEBI:30616"/>
    </ligand>
</feature>
<evidence type="ECO:0000256" key="7">
    <source>
        <dbReference type="ARBA" id="ARBA00022840"/>
    </source>
</evidence>
<dbReference type="Pfam" id="PF22667">
    <property type="entry name" value="Lon_lid"/>
    <property type="match status" value="1"/>
</dbReference>
<dbReference type="InterPro" id="IPR003593">
    <property type="entry name" value="AAA+_ATPase"/>
</dbReference>
<comment type="subcellular location">
    <subcellularLocation>
        <location evidence="1 9 10">Cytoplasm</location>
    </subcellularLocation>
</comment>
<dbReference type="Pfam" id="PF05362">
    <property type="entry name" value="Lon_C"/>
    <property type="match status" value="1"/>
</dbReference>
<dbReference type="SMART" id="SM00382">
    <property type="entry name" value="AAA"/>
    <property type="match status" value="1"/>
</dbReference>
<dbReference type="OrthoDB" id="9803599at2"/>
<comment type="function">
    <text evidence="9">ATP-dependent serine protease that mediates the selective degradation of mutant and abnormal proteins as well as certain short-lived regulatory proteins. Required for cellular homeostasis and for survival from DNA damage and developmental changes induced by stress. Degrades polypeptides processively to yield small peptide fragments that are 5 to 10 amino acids long. Binds to DNA in a double-stranded, site-specific manner.</text>
</comment>
<keyword evidence="4 9" id="KW-0547">Nucleotide-binding</keyword>
<dbReference type="PIRSF" id="PIRSF001174">
    <property type="entry name" value="Lon_proteas"/>
    <property type="match status" value="1"/>
</dbReference>
<comment type="induction">
    <text evidence="9">By heat shock.</text>
</comment>
<dbReference type="PANTHER" id="PTHR10046">
    <property type="entry name" value="ATP DEPENDENT LON PROTEASE FAMILY MEMBER"/>
    <property type="match status" value="1"/>
</dbReference>
<feature type="domain" description="Lon N-terminal" evidence="16">
    <location>
        <begin position="25"/>
        <end position="218"/>
    </location>
</feature>
<dbReference type="SMART" id="SM00464">
    <property type="entry name" value="LON"/>
    <property type="match status" value="1"/>
</dbReference>
<dbReference type="PRINTS" id="PR00830">
    <property type="entry name" value="ENDOLAPTASE"/>
</dbReference>
<dbReference type="InterPro" id="IPR046336">
    <property type="entry name" value="Lon_prtase_N_sf"/>
</dbReference>
<dbReference type="Gene3D" id="3.30.230.10">
    <property type="match status" value="1"/>
</dbReference>
<dbReference type="GO" id="GO:0005524">
    <property type="term" value="F:ATP binding"/>
    <property type="evidence" value="ECO:0007669"/>
    <property type="project" value="UniProtKB-UniRule"/>
</dbReference>
<feature type="domain" description="Lon proteolytic" evidence="15">
    <location>
        <begin position="606"/>
        <end position="787"/>
    </location>
</feature>
<name>A0A4Y9LQF2_9BRAD</name>
<dbReference type="EC" id="3.4.21.53" evidence="9 10"/>
<comment type="catalytic activity">
    <reaction evidence="9 10 13">
        <text>Hydrolysis of proteins in presence of ATP.</text>
        <dbReference type="EC" id="3.4.21.53"/>
    </reaction>
</comment>
<dbReference type="InterPro" id="IPR015947">
    <property type="entry name" value="PUA-like_sf"/>
</dbReference>
<dbReference type="Proteomes" id="UP000297966">
    <property type="component" value="Unassembled WGS sequence"/>
</dbReference>
<feature type="active site" evidence="9 11">
    <location>
        <position position="736"/>
    </location>
</feature>
<evidence type="ECO:0000256" key="3">
    <source>
        <dbReference type="ARBA" id="ARBA00022670"/>
    </source>
</evidence>
<protein>
    <recommendedName>
        <fullName evidence="9 10">Lon protease</fullName>
        <ecNumber evidence="9 10">3.4.21.53</ecNumber>
    </recommendedName>
    <alternativeName>
        <fullName evidence="9">ATP-dependent protease La</fullName>
    </alternativeName>
</protein>
<dbReference type="AlphaFoldDB" id="A0A4Y9LQF2"/>
<evidence type="ECO:0000256" key="8">
    <source>
        <dbReference type="ARBA" id="ARBA00023016"/>
    </source>
</evidence>
<dbReference type="InterPro" id="IPR027543">
    <property type="entry name" value="Lon_bac"/>
</dbReference>
<evidence type="ECO:0000256" key="14">
    <source>
        <dbReference type="RuleBase" id="RU000591"/>
    </source>
</evidence>
<evidence type="ECO:0000256" key="5">
    <source>
        <dbReference type="ARBA" id="ARBA00022801"/>
    </source>
</evidence>
<dbReference type="Gene3D" id="1.20.5.5270">
    <property type="match status" value="1"/>
</dbReference>
<dbReference type="SUPFAM" id="SSF88697">
    <property type="entry name" value="PUA domain-like"/>
    <property type="match status" value="1"/>
</dbReference>
<dbReference type="FunFam" id="1.20.5.5270:FF:000002">
    <property type="entry name" value="Lon protease homolog"/>
    <property type="match status" value="1"/>
</dbReference>
<dbReference type="HAMAP" id="MF_01973">
    <property type="entry name" value="lon_bact"/>
    <property type="match status" value="1"/>
</dbReference>
<proteinExistence type="evidence at transcript level"/>
<dbReference type="CDD" id="cd19500">
    <property type="entry name" value="RecA-like_Lon"/>
    <property type="match status" value="1"/>
</dbReference>
<dbReference type="InterPro" id="IPR027417">
    <property type="entry name" value="P-loop_NTPase"/>
</dbReference>
<keyword evidence="6 9" id="KW-0720">Serine protease</keyword>
<dbReference type="InterPro" id="IPR003959">
    <property type="entry name" value="ATPase_AAA_core"/>
</dbReference>
<dbReference type="FunFam" id="3.40.50.300:FF:000382">
    <property type="entry name" value="Lon protease homolog 2, peroxisomal"/>
    <property type="match status" value="1"/>
</dbReference>
<dbReference type="GO" id="GO:0004252">
    <property type="term" value="F:serine-type endopeptidase activity"/>
    <property type="evidence" value="ECO:0007669"/>
    <property type="project" value="UniProtKB-UniRule"/>
</dbReference>
<sequence>MATEQMNTQTNSENNSDVKIPDDALIIIPVREMVLFPGAIAPIAIGRAKSIAAAQQALREQRPVGIVLQRSPEIEEPGPDDLYRVATIANIVRYITAPDGTHHIVCQGVQRARILDFLPGTPFLAARFQQIPEPTTSSPEIEARALNLQRQAIEAVELLPQAPPELAAMFQGTTAPGALADLATSFMDIKPQDKQEVLETIDLALRVEKVSKHLAERLEVLRISNEIGQQTRASFDERQREAILREQMATIQRQLGEGDGKAAEVAELTAAIAKANMPPEAEAHAKKELRRYERMPEAAGEAGMVRTYLDWLIELPWELPAEKPIDIKEARRILDADHFGLEKIKSRIIEYLAVRKLAPQGKAPILCFVGPPGVGKTSLGQSIARAMDRPFVRVSLGGVHDEAEIRGHRRTYIGALPGNIIQGIKKAGTRNCVMMLDEIDKMGRGVQGDPSAAMLEVLDPEQNGTFRDNYLGVPFDLSRVVFIATANMLDQIPGPLLDRMELISLAGYTEEEKLEIARRYLVRRQLEANGLTAEQAEIEPEALKLVVKGYTREAGVRNLEREIGKVFRHAAVQVAEGTAAKIVVSPKDIATVLGQPRFEGEIAQRTSIPGVATGLAWTPVGGDILFIEASRVPGRGGMILTGQLGDVMRESVQAAMTLVKSKASQLGIDPQLFEKSDIHVHVPAGATPKDGPSAGVAMFTALTSLLTNRTVRSDTAMTGEISLRGLVLPVGGIKEKVVAAAAAGLKRVMLPARNKRDYDDVPKSARDNLEFIWLERVDEAIAAALEPAEAKVEAAE</sequence>
<evidence type="ECO:0000256" key="9">
    <source>
        <dbReference type="HAMAP-Rule" id="MF_01973"/>
    </source>
</evidence>
<keyword evidence="8 9" id="KW-0346">Stress response</keyword>
<evidence type="ECO:0000256" key="10">
    <source>
        <dbReference type="PIRNR" id="PIRNR001174"/>
    </source>
</evidence>
<evidence type="ECO:0000256" key="12">
    <source>
        <dbReference type="PIRSR" id="PIRSR001174-2"/>
    </source>
</evidence>
<dbReference type="InterPro" id="IPR008269">
    <property type="entry name" value="Lon_proteolytic"/>
</dbReference>
<dbReference type="SUPFAM" id="SSF52540">
    <property type="entry name" value="P-loop containing nucleoside triphosphate hydrolases"/>
    <property type="match status" value="1"/>
</dbReference>
<keyword evidence="18" id="KW-1185">Reference proteome</keyword>
<dbReference type="InterPro" id="IPR020568">
    <property type="entry name" value="Ribosomal_Su5_D2-typ_SF"/>
</dbReference>
<dbReference type="GO" id="GO:0006515">
    <property type="term" value="P:protein quality control for misfolded or incompletely synthesized proteins"/>
    <property type="evidence" value="ECO:0007669"/>
    <property type="project" value="UniProtKB-UniRule"/>
</dbReference>
<evidence type="ECO:0000256" key="1">
    <source>
        <dbReference type="ARBA" id="ARBA00004496"/>
    </source>
</evidence>
<organism evidence="17 18">
    <name type="scientific">Bradyrhizobium niftali</name>
    <dbReference type="NCBI Taxonomy" id="2560055"/>
    <lineage>
        <taxon>Bacteria</taxon>
        <taxon>Pseudomonadati</taxon>
        <taxon>Pseudomonadota</taxon>
        <taxon>Alphaproteobacteria</taxon>
        <taxon>Hyphomicrobiales</taxon>
        <taxon>Nitrobacteraceae</taxon>
        <taxon>Bradyrhizobium</taxon>
    </lineage>
</organism>
<dbReference type="GO" id="GO:0016887">
    <property type="term" value="F:ATP hydrolysis activity"/>
    <property type="evidence" value="ECO:0007669"/>
    <property type="project" value="UniProtKB-UniRule"/>
</dbReference>
<dbReference type="InterPro" id="IPR004815">
    <property type="entry name" value="Lon_bac/euk-typ"/>
</dbReference>
<evidence type="ECO:0000256" key="11">
    <source>
        <dbReference type="PIRSR" id="PIRSR001174-1"/>
    </source>
</evidence>
<comment type="similarity">
    <text evidence="9 10 13 14">Belongs to the peptidase S16 family.</text>
</comment>
<keyword evidence="2 9" id="KW-0963">Cytoplasm</keyword>
<evidence type="ECO:0000313" key="18">
    <source>
        <dbReference type="Proteomes" id="UP000297966"/>
    </source>
</evidence>
<feature type="active site" evidence="9 11">
    <location>
        <position position="693"/>
    </location>
</feature>
<reference evidence="17 18" key="1">
    <citation type="submission" date="2019-03" db="EMBL/GenBank/DDBJ databases">
        <title>Bradyrhizobium diversity isolated from nodules of Chamaecrista fasciculata.</title>
        <authorList>
            <person name="Klepa M.S."/>
            <person name="Urquiaga M.O."/>
            <person name="Hungria M."/>
            <person name="Delamuta J.R."/>
        </authorList>
    </citation>
    <scope>NUCLEOTIDE SEQUENCE [LARGE SCALE GENOMIC DNA]</scope>
    <source>
        <strain evidence="17 18">CNPSo 3448</strain>
    </source>
</reference>
<dbReference type="RefSeq" id="WP_135176661.1">
    <property type="nucleotide sequence ID" value="NZ_SPQT01000017.1"/>
</dbReference>
<dbReference type="InterPro" id="IPR008268">
    <property type="entry name" value="Peptidase_S16_AS"/>
</dbReference>
<evidence type="ECO:0000259" key="16">
    <source>
        <dbReference type="PROSITE" id="PS51787"/>
    </source>
</evidence>
<dbReference type="PROSITE" id="PS51787">
    <property type="entry name" value="LON_N"/>
    <property type="match status" value="1"/>
</dbReference>
<dbReference type="InterPro" id="IPR003111">
    <property type="entry name" value="Lon_prtase_N"/>
</dbReference>
<dbReference type="GO" id="GO:0005737">
    <property type="term" value="C:cytoplasm"/>
    <property type="evidence" value="ECO:0007669"/>
    <property type="project" value="UniProtKB-SubCell"/>
</dbReference>
<evidence type="ECO:0000256" key="2">
    <source>
        <dbReference type="ARBA" id="ARBA00022490"/>
    </source>
</evidence>
<gene>
    <name evidence="9 17" type="primary">lon</name>
    <name evidence="17" type="ORF">E4K65_26765</name>
</gene>
<dbReference type="InterPro" id="IPR027065">
    <property type="entry name" value="Lon_Prtase"/>
</dbReference>
<evidence type="ECO:0000259" key="15">
    <source>
        <dbReference type="PROSITE" id="PS51786"/>
    </source>
</evidence>
<comment type="subunit">
    <text evidence="9 10">Homohexamer. Organized in a ring with a central cavity.</text>
</comment>
<dbReference type="NCBIfam" id="TIGR00763">
    <property type="entry name" value="lon"/>
    <property type="match status" value="1"/>
</dbReference>
<keyword evidence="7 9" id="KW-0067">ATP-binding</keyword>
<dbReference type="SUPFAM" id="SSF54211">
    <property type="entry name" value="Ribosomal protein S5 domain 2-like"/>
    <property type="match status" value="1"/>
</dbReference>
<dbReference type="Gene3D" id="1.10.8.60">
    <property type="match status" value="1"/>
</dbReference>
<dbReference type="InterPro" id="IPR054594">
    <property type="entry name" value="Lon_lid"/>
</dbReference>
<accession>A0A4Y9LQF2</accession>
<dbReference type="Gene3D" id="1.20.58.1480">
    <property type="match status" value="1"/>
</dbReference>